<gene>
    <name evidence="1" type="ORF">GCM10017783_12240</name>
</gene>
<sequence length="569" mass="62352">MSGTEGERDAGVSAAEWEASVQGLLEVGRAEEALRTLTRAARQVQGSARITALLDLLGQFPDQVRQQPEAQSVRLRLLGNLPGGAGKVRCEVQAALDQGLDWPCLHAYLAWSLSQHEEDGAALAASEAALARQGELTEFEQLLVWRSRGQSLARLDRPGWAEAFAQALTRCTGRARGITLMEWGAVLSRTGDQAGAMTAFAQAHELLRHDPLCPWPLNSMGLICLHAARLDEAERYFADMARAQKGSAVFLSRALSGQAAVRRVRGEWAAARHLYSQAEEAALRASDEDDLRQARRGRGHTWRLSGHPLTALDDLTRAAQSVEQEREQEESWVYADIAAALVALPSLDSARVLDALSRTGPLGREDRDRVTLVRAELARRQGDEGEALALLGTLDRSLLWVREEAHAFPDLFGLLALDQRPAPLRDTGRLQVSVRALGRPEVRVGARRTEVPPQALLVLVALLEGRGECSSDLLTEVLDDQRPRSLRQAKQRASKAVAALRTALGWPDSVLSAQRGYRLSPDVDWHYDVAQAQAAGESLADAEFLSGLDFAWVTDREQELRQKDADFLA</sequence>
<comment type="caution">
    <text evidence="1">The sequence shown here is derived from an EMBL/GenBank/DDBJ whole genome shotgun (WGS) entry which is preliminary data.</text>
</comment>
<proteinExistence type="predicted"/>
<evidence type="ECO:0000313" key="1">
    <source>
        <dbReference type="EMBL" id="GHG01564.1"/>
    </source>
</evidence>
<organism evidence="1 2">
    <name type="scientific">Deinococcus piscis</name>
    <dbReference type="NCBI Taxonomy" id="394230"/>
    <lineage>
        <taxon>Bacteria</taxon>
        <taxon>Thermotogati</taxon>
        <taxon>Deinococcota</taxon>
        <taxon>Deinococci</taxon>
        <taxon>Deinococcales</taxon>
        <taxon>Deinococcaceae</taxon>
        <taxon>Deinococcus</taxon>
    </lineage>
</organism>
<dbReference type="InterPro" id="IPR011990">
    <property type="entry name" value="TPR-like_helical_dom_sf"/>
</dbReference>
<dbReference type="Gene3D" id="1.25.40.10">
    <property type="entry name" value="Tetratricopeptide repeat domain"/>
    <property type="match status" value="1"/>
</dbReference>
<reference evidence="2" key="1">
    <citation type="journal article" date="2019" name="Int. J. Syst. Evol. Microbiol.">
        <title>The Global Catalogue of Microorganisms (GCM) 10K type strain sequencing project: providing services to taxonomists for standard genome sequencing and annotation.</title>
        <authorList>
            <consortium name="The Broad Institute Genomics Platform"/>
            <consortium name="The Broad Institute Genome Sequencing Center for Infectious Disease"/>
            <person name="Wu L."/>
            <person name="Ma J."/>
        </authorList>
    </citation>
    <scope>NUCLEOTIDE SEQUENCE [LARGE SCALE GENOMIC DNA]</scope>
    <source>
        <strain evidence="2">CGMCC 1.18439</strain>
    </source>
</reference>
<name>A0ABQ3K2W5_9DEIO</name>
<dbReference type="RefSeq" id="WP_189642794.1">
    <property type="nucleotide sequence ID" value="NZ_BNAL01000012.1"/>
</dbReference>
<protein>
    <submittedName>
        <fullName evidence="1">Uncharacterized protein</fullName>
    </submittedName>
</protein>
<evidence type="ECO:0000313" key="2">
    <source>
        <dbReference type="Proteomes" id="UP000632154"/>
    </source>
</evidence>
<dbReference type="SUPFAM" id="SSF48452">
    <property type="entry name" value="TPR-like"/>
    <property type="match status" value="1"/>
</dbReference>
<dbReference type="EMBL" id="BNAL01000012">
    <property type="protein sequence ID" value="GHG01564.1"/>
    <property type="molecule type" value="Genomic_DNA"/>
</dbReference>
<dbReference type="Proteomes" id="UP000632154">
    <property type="component" value="Unassembled WGS sequence"/>
</dbReference>
<keyword evidence="2" id="KW-1185">Reference proteome</keyword>
<accession>A0ABQ3K2W5</accession>